<protein>
    <recommendedName>
        <fullName evidence="2">DUF6589 domain-containing protein</fullName>
    </recommendedName>
</protein>
<reference evidence="3" key="1">
    <citation type="submission" date="2020-11" db="EMBL/GenBank/DDBJ databases">
        <authorList>
            <consortium name="DOE Joint Genome Institute"/>
            <person name="Ahrendt S."/>
            <person name="Riley R."/>
            <person name="Andreopoulos W."/>
            <person name="Labutti K."/>
            <person name="Pangilinan J."/>
            <person name="Ruiz-Duenas F.J."/>
            <person name="Barrasa J.M."/>
            <person name="Sanchez-Garcia M."/>
            <person name="Camarero S."/>
            <person name="Miyauchi S."/>
            <person name="Serrano A."/>
            <person name="Linde D."/>
            <person name="Babiker R."/>
            <person name="Drula E."/>
            <person name="Ayuso-Fernandez I."/>
            <person name="Pacheco R."/>
            <person name="Padilla G."/>
            <person name="Ferreira P."/>
            <person name="Barriuso J."/>
            <person name="Kellner H."/>
            <person name="Castanera R."/>
            <person name="Alfaro M."/>
            <person name="Ramirez L."/>
            <person name="Pisabarro A.G."/>
            <person name="Kuo A."/>
            <person name="Tritt A."/>
            <person name="Lipzen A."/>
            <person name="He G."/>
            <person name="Yan M."/>
            <person name="Ng V."/>
            <person name="Cullen D."/>
            <person name="Martin F."/>
            <person name="Rosso M.-N."/>
            <person name="Henrissat B."/>
            <person name="Hibbett D."/>
            <person name="Martinez A.T."/>
            <person name="Grigoriev I.V."/>
        </authorList>
    </citation>
    <scope>NUCLEOTIDE SEQUENCE</scope>
    <source>
        <strain evidence="3">ATCC 90797</strain>
    </source>
</reference>
<feature type="region of interest" description="Disordered" evidence="1">
    <location>
        <begin position="1027"/>
        <end position="1066"/>
    </location>
</feature>
<evidence type="ECO:0000313" key="3">
    <source>
        <dbReference type="EMBL" id="KAF9487042.1"/>
    </source>
</evidence>
<dbReference type="Proteomes" id="UP000807025">
    <property type="component" value="Unassembled WGS sequence"/>
</dbReference>
<organism evidence="3 4">
    <name type="scientific">Pleurotus eryngii</name>
    <name type="common">Boletus of the steppes</name>
    <dbReference type="NCBI Taxonomy" id="5323"/>
    <lineage>
        <taxon>Eukaryota</taxon>
        <taxon>Fungi</taxon>
        <taxon>Dikarya</taxon>
        <taxon>Basidiomycota</taxon>
        <taxon>Agaricomycotina</taxon>
        <taxon>Agaricomycetes</taxon>
        <taxon>Agaricomycetidae</taxon>
        <taxon>Agaricales</taxon>
        <taxon>Pleurotineae</taxon>
        <taxon>Pleurotaceae</taxon>
        <taxon>Pleurotus</taxon>
    </lineage>
</organism>
<feature type="compositionally biased region" description="Acidic residues" evidence="1">
    <location>
        <begin position="1034"/>
        <end position="1065"/>
    </location>
</feature>
<evidence type="ECO:0000259" key="2">
    <source>
        <dbReference type="Pfam" id="PF20231"/>
    </source>
</evidence>
<dbReference type="InterPro" id="IPR046496">
    <property type="entry name" value="DUF6589"/>
</dbReference>
<keyword evidence="4" id="KW-1185">Reference proteome</keyword>
<gene>
    <name evidence="3" type="ORF">BDN71DRAFT_1514359</name>
</gene>
<evidence type="ECO:0000256" key="1">
    <source>
        <dbReference type="SAM" id="MobiDB-lite"/>
    </source>
</evidence>
<feature type="domain" description="DUF6589" evidence="2">
    <location>
        <begin position="520"/>
        <end position="941"/>
    </location>
</feature>
<accession>A0A9P6D142</accession>
<evidence type="ECO:0000313" key="4">
    <source>
        <dbReference type="Proteomes" id="UP000807025"/>
    </source>
</evidence>
<dbReference type="AlphaFoldDB" id="A0A9P6D142"/>
<dbReference type="EMBL" id="MU154832">
    <property type="protein sequence ID" value="KAF9487042.1"/>
    <property type="molecule type" value="Genomic_DNA"/>
</dbReference>
<name>A0A9P6D142_PLEER</name>
<dbReference type="Pfam" id="PF20231">
    <property type="entry name" value="DUF6589"/>
    <property type="match status" value="1"/>
</dbReference>
<sequence>MEFDSGWPSSTASSHEDLFTSCPASTRSGLPSTYGDFFLRLQSTPRPLGGQIQPQDNQHTFGRLRHINILTAFSTTTPVPPRLLSSPGASHDHENTIPPWGLEALATPLSTMSSCGPVLGSDSPELYCSALPTKRKVPISTSQPKRRKTMDSLPGPSPAQAKRTLSKQEKLDQFFDLLDKLKWSLGELLHHLFVWRYSPSELIPFSCRHGTYIQRYLGGHTLYNVSGILDAWFTSAYSREQESGSGSQMFSTEKHYSEILAARPAMSSFAAQIIQDQLILEAQQAVKPSTGLYAPLRRDTSKAKNLHWNDLSASLTVTATAEFKKYQPLTFHYMVCIAQGTSRKRSGVVAVCCPWPVSLVVAHALAALDFCCSSNARLVPISRSILYLASTVPSDVIAYSSHIGNMPSINTLKVALKVFSDEKAEMIHLLGHDIATQKDQKTEEEFIYVNHLLFDNVQHYLKQRDQRIGCENSMVIGIAATYICLKASPLACDPAERQQVLDLNKRDGLTVDQLIGLIDQSHLRKIGVLQWLGALTKKLAIPVEETQMHPLACSGKNEAVISELKDAFVDFLDQLDQRSDDHDDRLWLAGGDGMSFNNLHILKRHLQADPNPFQSFENMVPILQPWHTMWTNLNHIYTTHWGELLDDNPSMLAYSAKKIGRPPPGNLKKVDYYPSAELLDLVHNMHMLDCWRTCLKTNDIFEYFTDLCAKGTLPSFEDLEVSVKKLFSAYSTSAAHHQCASDARSGQSPWSIVIPEGNKWISTPTEPSSLPPQPPRPSHKKNKRPEPSKDGDITLSESIAFMHDAMIAHEAVYAVAEGDVGCLWEALKAMVFTFAGSSHGKYTGYLLKMICTLELESGKELRELILHSMIVNLSGKPGHWQAGDIIQELLNCCLEPIIQHNDIQFGSNYIRNHWACNILDVYKLKRELCDAVGLARHTRKHTKPHEKPEVKILLKEYANLELHCRRPGRIYGKPQDVDDMTKGIEALSKGGLARWVKKTTELRGLREGVLGVADSGVRSVDEFELDIGDRGDCEDSDSSSEHDEDDWSSEASLDDERDNDNDDSLTDSALTTMGLIHTLDGAVVFELHNDGGDLYDEDDEVAEEGCSGTESGIDSGMAIDLGLLGDDFHSLSA</sequence>
<feature type="region of interest" description="Disordered" evidence="1">
    <location>
        <begin position="763"/>
        <end position="790"/>
    </location>
</feature>
<comment type="caution">
    <text evidence="3">The sequence shown here is derived from an EMBL/GenBank/DDBJ whole genome shotgun (WGS) entry which is preliminary data.</text>
</comment>
<proteinExistence type="predicted"/>
<feature type="region of interest" description="Disordered" evidence="1">
    <location>
        <begin position="137"/>
        <end position="162"/>
    </location>
</feature>
<dbReference type="OrthoDB" id="3033641at2759"/>